<gene>
    <name evidence="2" type="ORF">ASPBRDRAFT_48591</name>
</gene>
<dbReference type="Proteomes" id="UP000184499">
    <property type="component" value="Unassembled WGS sequence"/>
</dbReference>
<proteinExistence type="predicted"/>
<dbReference type="RefSeq" id="XP_067473902.1">
    <property type="nucleotide sequence ID" value="XM_067626120.1"/>
</dbReference>
<accession>A0A1L9U4U3</accession>
<evidence type="ECO:0000313" key="3">
    <source>
        <dbReference type="Proteomes" id="UP000184499"/>
    </source>
</evidence>
<reference evidence="3" key="1">
    <citation type="journal article" date="2017" name="Genome Biol.">
        <title>Comparative genomics reveals high biological diversity and specific adaptations in the industrially and medically important fungal genus Aspergillus.</title>
        <authorList>
            <person name="de Vries R.P."/>
            <person name="Riley R."/>
            <person name="Wiebenga A."/>
            <person name="Aguilar-Osorio G."/>
            <person name="Amillis S."/>
            <person name="Uchima C.A."/>
            <person name="Anderluh G."/>
            <person name="Asadollahi M."/>
            <person name="Askin M."/>
            <person name="Barry K."/>
            <person name="Battaglia E."/>
            <person name="Bayram O."/>
            <person name="Benocci T."/>
            <person name="Braus-Stromeyer S.A."/>
            <person name="Caldana C."/>
            <person name="Canovas D."/>
            <person name="Cerqueira G.C."/>
            <person name="Chen F."/>
            <person name="Chen W."/>
            <person name="Choi C."/>
            <person name="Clum A."/>
            <person name="Dos Santos R.A."/>
            <person name="Damasio A.R."/>
            <person name="Diallinas G."/>
            <person name="Emri T."/>
            <person name="Fekete E."/>
            <person name="Flipphi M."/>
            <person name="Freyberg S."/>
            <person name="Gallo A."/>
            <person name="Gournas C."/>
            <person name="Habgood R."/>
            <person name="Hainaut M."/>
            <person name="Harispe M.L."/>
            <person name="Henrissat B."/>
            <person name="Hilden K.S."/>
            <person name="Hope R."/>
            <person name="Hossain A."/>
            <person name="Karabika E."/>
            <person name="Karaffa L."/>
            <person name="Karanyi Z."/>
            <person name="Krasevec N."/>
            <person name="Kuo A."/>
            <person name="Kusch H."/>
            <person name="LaButti K."/>
            <person name="Lagendijk E.L."/>
            <person name="Lapidus A."/>
            <person name="Levasseur A."/>
            <person name="Lindquist E."/>
            <person name="Lipzen A."/>
            <person name="Logrieco A.F."/>
            <person name="MacCabe A."/>
            <person name="Maekelae M.R."/>
            <person name="Malavazi I."/>
            <person name="Melin P."/>
            <person name="Meyer V."/>
            <person name="Mielnichuk N."/>
            <person name="Miskei M."/>
            <person name="Molnar A.P."/>
            <person name="Mule G."/>
            <person name="Ngan C.Y."/>
            <person name="Orejas M."/>
            <person name="Orosz E."/>
            <person name="Ouedraogo J.P."/>
            <person name="Overkamp K.M."/>
            <person name="Park H.-S."/>
            <person name="Perrone G."/>
            <person name="Piumi F."/>
            <person name="Punt P.J."/>
            <person name="Ram A.F."/>
            <person name="Ramon A."/>
            <person name="Rauscher S."/>
            <person name="Record E."/>
            <person name="Riano-Pachon D.M."/>
            <person name="Robert V."/>
            <person name="Roehrig J."/>
            <person name="Ruller R."/>
            <person name="Salamov A."/>
            <person name="Salih N.S."/>
            <person name="Samson R.A."/>
            <person name="Sandor E."/>
            <person name="Sanguinetti M."/>
            <person name="Schuetze T."/>
            <person name="Sepcic K."/>
            <person name="Shelest E."/>
            <person name="Sherlock G."/>
            <person name="Sophianopoulou V."/>
            <person name="Squina F.M."/>
            <person name="Sun H."/>
            <person name="Susca A."/>
            <person name="Todd R.B."/>
            <person name="Tsang A."/>
            <person name="Unkles S.E."/>
            <person name="van de Wiele N."/>
            <person name="van Rossen-Uffink D."/>
            <person name="Oliveira J.V."/>
            <person name="Vesth T.C."/>
            <person name="Visser J."/>
            <person name="Yu J.-H."/>
            <person name="Zhou M."/>
            <person name="Andersen M.R."/>
            <person name="Archer D.B."/>
            <person name="Baker S.E."/>
            <person name="Benoit I."/>
            <person name="Brakhage A.A."/>
            <person name="Braus G.H."/>
            <person name="Fischer R."/>
            <person name="Frisvad J.C."/>
            <person name="Goldman G.H."/>
            <person name="Houbraken J."/>
            <person name="Oakley B."/>
            <person name="Pocsi I."/>
            <person name="Scazzocchio C."/>
            <person name="Seiboth B."/>
            <person name="vanKuyk P.A."/>
            <person name="Wortman J."/>
            <person name="Dyer P.S."/>
            <person name="Grigoriev I.V."/>
        </authorList>
    </citation>
    <scope>NUCLEOTIDE SEQUENCE [LARGE SCALE GENOMIC DNA]</scope>
    <source>
        <strain evidence="3">CBS 101740 / IMI 381727 / IBT 21946</strain>
    </source>
</reference>
<organism evidence="2 3">
    <name type="scientific">Aspergillus brasiliensis (strain CBS 101740 / IMI 381727 / IBT 21946)</name>
    <dbReference type="NCBI Taxonomy" id="767769"/>
    <lineage>
        <taxon>Eukaryota</taxon>
        <taxon>Fungi</taxon>
        <taxon>Dikarya</taxon>
        <taxon>Ascomycota</taxon>
        <taxon>Pezizomycotina</taxon>
        <taxon>Eurotiomycetes</taxon>
        <taxon>Eurotiomycetidae</taxon>
        <taxon>Eurotiales</taxon>
        <taxon>Aspergillaceae</taxon>
        <taxon>Aspergillus</taxon>
        <taxon>Aspergillus subgen. Circumdati</taxon>
    </lineage>
</organism>
<dbReference type="GeneID" id="93578608"/>
<keyword evidence="1" id="KW-0472">Membrane</keyword>
<keyword evidence="1" id="KW-0812">Transmembrane</keyword>
<dbReference type="EMBL" id="KV878697">
    <property type="protein sequence ID" value="OJJ66652.1"/>
    <property type="molecule type" value="Genomic_DNA"/>
</dbReference>
<dbReference type="AlphaFoldDB" id="A0A1L9U4U3"/>
<keyword evidence="3" id="KW-1185">Reference proteome</keyword>
<keyword evidence="1" id="KW-1133">Transmembrane helix</keyword>
<protein>
    <submittedName>
        <fullName evidence="2">Uncharacterized protein</fullName>
    </submittedName>
</protein>
<evidence type="ECO:0000313" key="2">
    <source>
        <dbReference type="EMBL" id="OJJ66652.1"/>
    </source>
</evidence>
<feature type="transmembrane region" description="Helical" evidence="1">
    <location>
        <begin position="62"/>
        <end position="82"/>
    </location>
</feature>
<sequence length="115" mass="12882">MVYAVQNNSLTVERGPCTGADIGSCSVLRTPPKLWGAVDPTRELLPFPTQKYPGPQYPPYKIAYIMACICLALILVVVLLLLGHKPMITLPSFDNYVGNDQNLKKERHEDWRPLT</sequence>
<evidence type="ECO:0000256" key="1">
    <source>
        <dbReference type="SAM" id="Phobius"/>
    </source>
</evidence>
<dbReference type="VEuPathDB" id="FungiDB:ASPBRDRAFT_48591"/>
<name>A0A1L9U4U3_ASPBC</name>